<protein>
    <submittedName>
        <fullName evidence="2">Uncharacterized protein</fullName>
    </submittedName>
</protein>
<reference evidence="2" key="1">
    <citation type="submission" date="2018-02" db="EMBL/GenBank/DDBJ databases">
        <authorList>
            <person name="Cohen D.B."/>
            <person name="Kent A.D."/>
        </authorList>
    </citation>
    <scope>NUCLEOTIDE SEQUENCE</scope>
</reference>
<feature type="region of interest" description="Disordered" evidence="1">
    <location>
        <begin position="208"/>
        <end position="230"/>
    </location>
</feature>
<sequence length="461" mass="50711">MKLVNDLPNTNKGFDNDFLVVSGDWFTDRSSCKNEFGRPVASWLAILDTTVNLKDLTKVLLANIYIDEFGQPRSAPLLLGYTLLVASFLEGPIVPRSQEVRVEPTTLFVTQPAIHSSLSKHPDLIPTSQVSEMAPIDPYELMGKKPKAKGKLKQGAQAKKQRKAVFNVIAPEQATQRAEVEPAARQEPTQPPPTVEIDKTEVVAEWTPKAKRARVEGESSHLSGQSTSDDVWVPDMTHSAKVAHALTAAACLPGDLQACEDMPMPKLVRHISRGIAMVGLSPLVRIHAVEFKAYELTKCLKDQEAEHTKAMAEVMQSTTANYAALEHEHLRTIQKMKDAKEKASAEFELKVKIEVELQEKIKLLEAKCVKSIGEAREEGKKEGKQEGKLEVLAEAAVSSTSELFLRDNTPIPYPDAGFKESDKEDEGEEDEENEAEEFINGGQDRAIDPASSVSGDLPPVT</sequence>
<proteinExistence type="predicted"/>
<feature type="compositionally biased region" description="Acidic residues" evidence="1">
    <location>
        <begin position="423"/>
        <end position="437"/>
    </location>
</feature>
<feature type="region of interest" description="Disordered" evidence="1">
    <location>
        <begin position="173"/>
        <end position="194"/>
    </location>
</feature>
<feature type="region of interest" description="Disordered" evidence="1">
    <location>
        <begin position="398"/>
        <end position="461"/>
    </location>
</feature>
<organism evidence="2">
    <name type="scientific">Fagus sylvatica</name>
    <name type="common">Beechnut</name>
    <dbReference type="NCBI Taxonomy" id="28930"/>
    <lineage>
        <taxon>Eukaryota</taxon>
        <taxon>Viridiplantae</taxon>
        <taxon>Streptophyta</taxon>
        <taxon>Embryophyta</taxon>
        <taxon>Tracheophyta</taxon>
        <taxon>Spermatophyta</taxon>
        <taxon>Magnoliopsida</taxon>
        <taxon>eudicotyledons</taxon>
        <taxon>Gunneridae</taxon>
        <taxon>Pentapetalae</taxon>
        <taxon>rosids</taxon>
        <taxon>fabids</taxon>
        <taxon>Fagales</taxon>
        <taxon>Fagaceae</taxon>
        <taxon>Fagus</taxon>
    </lineage>
</organism>
<feature type="compositionally biased region" description="Polar residues" evidence="1">
    <location>
        <begin position="220"/>
        <end position="229"/>
    </location>
</feature>
<name>A0A2N9I9E1_FAGSY</name>
<dbReference type="EMBL" id="OIVN01005013">
    <property type="protein sequence ID" value="SPD20481.1"/>
    <property type="molecule type" value="Genomic_DNA"/>
</dbReference>
<dbReference type="AlphaFoldDB" id="A0A2N9I9E1"/>
<evidence type="ECO:0000313" key="2">
    <source>
        <dbReference type="EMBL" id="SPD20481.1"/>
    </source>
</evidence>
<evidence type="ECO:0000256" key="1">
    <source>
        <dbReference type="SAM" id="MobiDB-lite"/>
    </source>
</evidence>
<gene>
    <name evidence="2" type="ORF">FSB_LOCUS48363</name>
</gene>
<accession>A0A2N9I9E1</accession>